<dbReference type="InterPro" id="IPR029001">
    <property type="entry name" value="ITPase-like_fam"/>
</dbReference>
<dbReference type="CDD" id="cd00515">
    <property type="entry name" value="HAM1"/>
    <property type="match status" value="1"/>
</dbReference>
<comment type="subunit">
    <text evidence="7">Homodimer.</text>
</comment>
<dbReference type="Pfam" id="PF01725">
    <property type="entry name" value="Ham1p_like"/>
    <property type="match status" value="1"/>
</dbReference>
<feature type="binding site" evidence="7">
    <location>
        <begin position="12"/>
        <end position="17"/>
    </location>
    <ligand>
        <name>substrate</name>
    </ligand>
</feature>
<feature type="binding site" evidence="7">
    <location>
        <begin position="190"/>
        <end position="191"/>
    </location>
    <ligand>
        <name>substrate</name>
    </ligand>
</feature>
<protein>
    <recommendedName>
        <fullName evidence="7">dITP/XTP pyrophosphatase</fullName>
        <ecNumber evidence="7">3.6.1.66</ecNumber>
    </recommendedName>
    <alternativeName>
        <fullName evidence="7">Non-canonical purine NTP pyrophosphatase</fullName>
    </alternativeName>
    <alternativeName>
        <fullName evidence="7">Non-standard purine NTP pyrophosphatase</fullName>
    </alternativeName>
    <alternativeName>
        <fullName evidence="7">Nucleoside-triphosphate diphosphatase</fullName>
    </alternativeName>
    <alternativeName>
        <fullName evidence="7">Nucleoside-triphosphate pyrophosphatase</fullName>
        <shortName evidence="7">NTPase</shortName>
    </alternativeName>
</protein>
<sequence length="204" mass="22199">MSEREEALVIASANPGKLAEFQSLLGPLGYRIQPQSAFGVTDVEETGLTFVENALLKARAASRASGLPALADDSGLAVDALGGAPGIYSARYADGARRDGSKDLANNDKLLEALKEVPEGERTARYWCVLIYLRHADDPVPLIVQSDWRGDILAYPRGEGGFGYDPLFWVPECGMSAAELSSEEKNRLSHRGRALRQMMEMLQE</sequence>
<dbReference type="RefSeq" id="WP_189443586.1">
    <property type="nucleotide sequence ID" value="NZ_BMZI01000002.1"/>
</dbReference>
<feature type="binding site" evidence="7">
    <location>
        <position position="73"/>
    </location>
    <ligand>
        <name>Mg(2+)</name>
        <dbReference type="ChEBI" id="CHEBI:18420"/>
    </ligand>
</feature>
<comment type="similarity">
    <text evidence="1 7 8">Belongs to the HAM1 NTPase family.</text>
</comment>
<evidence type="ECO:0000313" key="9">
    <source>
        <dbReference type="EMBL" id="GHB14102.1"/>
    </source>
</evidence>
<evidence type="ECO:0000256" key="7">
    <source>
        <dbReference type="HAMAP-Rule" id="MF_01405"/>
    </source>
</evidence>
<organism evidence="9 10">
    <name type="scientific">Salinicola rhizosphaerae</name>
    <dbReference type="NCBI Taxonomy" id="1443141"/>
    <lineage>
        <taxon>Bacteria</taxon>
        <taxon>Pseudomonadati</taxon>
        <taxon>Pseudomonadota</taxon>
        <taxon>Gammaproteobacteria</taxon>
        <taxon>Oceanospirillales</taxon>
        <taxon>Halomonadaceae</taxon>
        <taxon>Salinicola</taxon>
    </lineage>
</organism>
<reference evidence="10" key="1">
    <citation type="journal article" date="2019" name="Int. J. Syst. Evol. Microbiol.">
        <title>The Global Catalogue of Microorganisms (GCM) 10K type strain sequencing project: providing services to taxonomists for standard genome sequencing and annotation.</title>
        <authorList>
            <consortium name="The Broad Institute Genomics Platform"/>
            <consortium name="The Broad Institute Genome Sequencing Center for Infectious Disease"/>
            <person name="Wu L."/>
            <person name="Ma J."/>
        </authorList>
    </citation>
    <scope>NUCLEOTIDE SEQUENCE [LARGE SCALE GENOMIC DNA]</scope>
    <source>
        <strain evidence="10">KCTC 32998</strain>
    </source>
</reference>
<comment type="function">
    <text evidence="7">Pyrophosphatase that catalyzes the hydrolysis of nucleoside triphosphates to their monophosphate derivatives, with a high preference for the non-canonical purine nucleotides XTP (xanthosine triphosphate), dITP (deoxyinosine triphosphate) and ITP. Seems to function as a house-cleaning enzyme that removes non-canonical purine nucleotides from the nucleotide pool, thus preventing their incorporation into DNA/RNA and avoiding chromosomal lesions.</text>
</comment>
<keyword evidence="6 7" id="KW-0546">Nucleotide metabolism</keyword>
<comment type="caution">
    <text evidence="9">The sequence shown here is derived from an EMBL/GenBank/DDBJ whole genome shotgun (WGS) entry which is preliminary data.</text>
</comment>
<keyword evidence="4 7" id="KW-0378">Hydrolase</keyword>
<evidence type="ECO:0000256" key="8">
    <source>
        <dbReference type="RuleBase" id="RU003781"/>
    </source>
</evidence>
<keyword evidence="10" id="KW-1185">Reference proteome</keyword>
<dbReference type="InterPro" id="IPR020922">
    <property type="entry name" value="dITP/XTP_pyrophosphatase"/>
</dbReference>
<feature type="binding site" evidence="7">
    <location>
        <begin position="162"/>
        <end position="165"/>
    </location>
    <ligand>
        <name>substrate</name>
    </ligand>
</feature>
<dbReference type="InterPro" id="IPR002637">
    <property type="entry name" value="RdgB/HAM1"/>
</dbReference>
<proteinExistence type="inferred from homology"/>
<evidence type="ECO:0000256" key="5">
    <source>
        <dbReference type="ARBA" id="ARBA00022842"/>
    </source>
</evidence>
<comment type="catalytic activity">
    <reaction evidence="7">
        <text>dITP + H2O = dIMP + diphosphate + H(+)</text>
        <dbReference type="Rhea" id="RHEA:28342"/>
        <dbReference type="ChEBI" id="CHEBI:15377"/>
        <dbReference type="ChEBI" id="CHEBI:15378"/>
        <dbReference type="ChEBI" id="CHEBI:33019"/>
        <dbReference type="ChEBI" id="CHEBI:61194"/>
        <dbReference type="ChEBI" id="CHEBI:61382"/>
        <dbReference type="EC" id="3.6.1.66"/>
    </reaction>
</comment>
<gene>
    <name evidence="9" type="primary">rdgB</name>
    <name evidence="9" type="ORF">GCM10009038_10520</name>
</gene>
<keyword evidence="2 7" id="KW-0479">Metal-binding</keyword>
<dbReference type="SUPFAM" id="SSF52972">
    <property type="entry name" value="ITPase-like"/>
    <property type="match status" value="1"/>
</dbReference>
<comment type="catalytic activity">
    <reaction evidence="7">
        <text>XTP + H2O = XMP + diphosphate + H(+)</text>
        <dbReference type="Rhea" id="RHEA:28610"/>
        <dbReference type="ChEBI" id="CHEBI:15377"/>
        <dbReference type="ChEBI" id="CHEBI:15378"/>
        <dbReference type="ChEBI" id="CHEBI:33019"/>
        <dbReference type="ChEBI" id="CHEBI:57464"/>
        <dbReference type="ChEBI" id="CHEBI:61314"/>
        <dbReference type="EC" id="3.6.1.66"/>
    </reaction>
</comment>
<keyword evidence="3 7" id="KW-0547">Nucleotide-binding</keyword>
<evidence type="ECO:0000313" key="10">
    <source>
        <dbReference type="Proteomes" id="UP000646745"/>
    </source>
</evidence>
<evidence type="ECO:0000256" key="3">
    <source>
        <dbReference type="ARBA" id="ARBA00022741"/>
    </source>
</evidence>
<name>A0ABQ3DS97_9GAMM</name>
<feature type="binding site" evidence="7">
    <location>
        <position position="74"/>
    </location>
    <ligand>
        <name>substrate</name>
    </ligand>
</feature>
<evidence type="ECO:0000256" key="4">
    <source>
        <dbReference type="ARBA" id="ARBA00022801"/>
    </source>
</evidence>
<comment type="cofactor">
    <cofactor evidence="7">
        <name>Mg(2+)</name>
        <dbReference type="ChEBI" id="CHEBI:18420"/>
    </cofactor>
    <text evidence="7">Binds 1 Mg(2+) ion per subunit.</text>
</comment>
<keyword evidence="5 7" id="KW-0460">Magnesium</keyword>
<feature type="active site" description="Proton acceptor" evidence="7">
    <location>
        <position position="73"/>
    </location>
</feature>
<evidence type="ECO:0000256" key="6">
    <source>
        <dbReference type="ARBA" id="ARBA00023080"/>
    </source>
</evidence>
<dbReference type="EMBL" id="BMZI01000002">
    <property type="protein sequence ID" value="GHB14102.1"/>
    <property type="molecule type" value="Genomic_DNA"/>
</dbReference>
<evidence type="ECO:0000256" key="2">
    <source>
        <dbReference type="ARBA" id="ARBA00022723"/>
    </source>
</evidence>
<dbReference type="Gene3D" id="3.90.950.10">
    <property type="match status" value="1"/>
</dbReference>
<comment type="catalytic activity">
    <reaction evidence="7">
        <text>ITP + H2O = IMP + diphosphate + H(+)</text>
        <dbReference type="Rhea" id="RHEA:29399"/>
        <dbReference type="ChEBI" id="CHEBI:15377"/>
        <dbReference type="ChEBI" id="CHEBI:15378"/>
        <dbReference type="ChEBI" id="CHEBI:33019"/>
        <dbReference type="ChEBI" id="CHEBI:58053"/>
        <dbReference type="ChEBI" id="CHEBI:61402"/>
        <dbReference type="EC" id="3.6.1.66"/>
    </reaction>
</comment>
<accession>A0ABQ3DS97</accession>
<dbReference type="NCBIfam" id="TIGR00042">
    <property type="entry name" value="RdgB/HAM1 family non-canonical purine NTP pyrophosphatase"/>
    <property type="match status" value="1"/>
</dbReference>
<feature type="binding site" evidence="7">
    <location>
        <position position="44"/>
    </location>
    <ligand>
        <name>Mg(2+)</name>
        <dbReference type="ChEBI" id="CHEBI:18420"/>
    </ligand>
</feature>
<dbReference type="EC" id="3.6.1.66" evidence="7"/>
<dbReference type="PANTHER" id="PTHR11067:SF9">
    <property type="entry name" value="INOSINE TRIPHOSPHATE PYROPHOSPHATASE"/>
    <property type="match status" value="1"/>
</dbReference>
<evidence type="ECO:0000256" key="1">
    <source>
        <dbReference type="ARBA" id="ARBA00008023"/>
    </source>
</evidence>
<dbReference type="PANTHER" id="PTHR11067">
    <property type="entry name" value="INOSINE TRIPHOSPHATE PYROPHOSPHATASE/HAM1 PROTEIN"/>
    <property type="match status" value="1"/>
</dbReference>
<feature type="binding site" evidence="7">
    <location>
        <position position="185"/>
    </location>
    <ligand>
        <name>substrate</name>
    </ligand>
</feature>
<dbReference type="HAMAP" id="MF_01405">
    <property type="entry name" value="Non_canon_purine_NTPase"/>
    <property type="match status" value="1"/>
</dbReference>
<dbReference type="Proteomes" id="UP000646745">
    <property type="component" value="Unassembled WGS sequence"/>
</dbReference>